<evidence type="ECO:0000256" key="4">
    <source>
        <dbReference type="ARBA" id="ARBA00022806"/>
    </source>
</evidence>
<feature type="domain" description="Helicase C-terminal" evidence="10">
    <location>
        <begin position="1592"/>
        <end position="1799"/>
    </location>
</feature>
<accession>A0A914XKB1</accession>
<organism evidence="11 12">
    <name type="scientific">Plectus sambesii</name>
    <dbReference type="NCBI Taxonomy" id="2011161"/>
    <lineage>
        <taxon>Eukaryota</taxon>
        <taxon>Metazoa</taxon>
        <taxon>Ecdysozoa</taxon>
        <taxon>Nematoda</taxon>
        <taxon>Chromadorea</taxon>
        <taxon>Plectida</taxon>
        <taxon>Plectina</taxon>
        <taxon>Plectoidea</taxon>
        <taxon>Plectidae</taxon>
        <taxon>Plectus</taxon>
    </lineage>
</organism>
<dbReference type="FunFam" id="1.10.10.10:FF:000024">
    <property type="entry name" value="U5 small nuclear ribonucleoprotein helicase"/>
    <property type="match status" value="1"/>
</dbReference>
<dbReference type="Gene3D" id="1.10.10.10">
    <property type="entry name" value="Winged helix-like DNA-binding domain superfamily/Winged helix DNA-binding domain"/>
    <property type="match status" value="2"/>
</dbReference>
<dbReference type="PROSITE" id="PS51194">
    <property type="entry name" value="HELICASE_CTER"/>
    <property type="match status" value="2"/>
</dbReference>
<dbReference type="SMART" id="SM00490">
    <property type="entry name" value="HELICc"/>
    <property type="match status" value="2"/>
</dbReference>
<sequence length="2224" mass="251714">MPHLTDAIESFKRALEEEKRQNAPVKITNEKSANDPTRHYYFTLRKELFSNCKGDSKYLTSLLEQLEKLASEFDRNVEENAAVKDETKWSACVALLQIFHTSGDRPGQTELNQIEANFGFISDQSLVKRAAKCVDHIRMAVGPANFRHVLKAAPNFVMLKDLAMRRKQTNRRRKRIEKSNKNKEQVAMFGDSIDVKIPKKRSLYDFSADFPEIVWKERQMEPMEDAESASKAAFQVAEAMAQPSSHPSQQTGRRWELTVAGVIEELSTSYEDASFISTQLFGLLESEKSSDDLQNELIDLLGVDKFDLLMKVLERRNELVAEFRMSKDVAASGSYPSAAARESSNQKNIHKKTPNYGQQIVVQSSVEVDLQKELRKDKKKQQREMTKLTHFLGDERLAMEVSNIEEIRRRELELEFAQSGPVMREERIEAWQTFQQEMRKYPYVFDAMATSGRCNLSVNGCKFVLPDDTARKDRRNYEEIHVPAVGRDSRPNLGPLRAVAQMDPQAQLGFGGITNLNVIQSVVYGQAYGTNENLLICAPTGAGKTNIAMLTVLRTIKDHTVNGKVAKGEFKIVYIAPMKALATEMTRSFAKRLAPLGIQVRELTGDTQLSKKEIADTQMLVVTPEKWDVVTRKSTGDVGLALQVRLLIIDEVHLLHDDRGPVIETLVARTLRQVEMRQTSIRIVGLSATLPNYVDVARFLHVNPEKGLFFFDARFRPVPLSQTFIGLKTTGNIREQMGQMDEICYDKVVHFVKDGHQVLVFVHARNATGKLALTMREMANNNGDAELFAPDKHNKSYGTAQQAVQKSRNRQLQDLFQFGFGIHHAGMVRQDRILVERLFAEGHIKVLCCTATLAWGVNLPAHAVVIRGTDIYDAEKGAFVDLGILDVQQIFGRAGRPQFDTSGHGVIITNQSKLFRYLAMLTRQAPIESQFLNKICDNLNAEIVLGTVSNRDEAVEWLSYSYFFVRAQLNPLAYGIPYKAKTDDPQLFEYRHQLIAHAAQKLDQYQMIRYDDRNGLFHSTDLGRIASHYYVKTDTVELIVSGDGTAKMTHFMTDDAVLNLIAHAKEFDQLKVREEEMGEMETIMATSCHLPLKGGGLESKEGKVNCLMQAYLSRTYMTSFSLISDSAYISANVCRICRAFFEVALRKNWAQATAAFLTMAKGLEKRIWPFETPLRQFDDLVRFEWITKIEENRKLTFDKLREMDEKELGAMLRADGKRIHDAAWTVPVLDIDLSVRPITRGILQIQLNIVGAFNWNVKYHGKGTQGFWIWIENPDENYIYHHDYFLISKKQVDTHEMQRLTFTIPVSDRQMPSQYLVHAASDHWVGPETVVPVSFHNIVLPDQHRPHTDLLNLRPLPVTALGDEKLQSLFSFPFFNAVQTQIFHCLYHTDRNVLVGAPTGSGKTVAAELAIFKVFREQPDKKCVYIAPMKALVRERMKDWGVKIQRELGKRVVELTGDITPDVAAIREAALIVTTPEKWDGVSRSWQTRGYVKDVVLVVIDEIHLLGVDRGPVLEVIVARMNFMAQETGRKVRVVGLSTALANAGDIADWLGIEKMGLYNFRPSVRPVPTEVHIAGFPGRHYCPRMASMNKPVFQAIKQHSPEKPSLIFVASRRQTRLTALDLIALLAAEQNPRVWLHMLPEEMDAVIESVRDQNLKLALAFGIGLHHAGLHENDRGIVEELFVNHKIQVLIATATLAWGVNFPAHLVIVKGTEYFDAKLCRYVDFPVTDVLQMIGRAGRPQFDDSGVAVVFVQDIKKNFYKKFLYEPFPVESSLQKVLADHLNAEIVAGTVRTKQEAIDYLTWTYFFRRLLGNPSYYGLETLDEKDINRFLTIMIDSSLNELMRSSCIELLEDERSIQSLALGQIASYYYLSHETMRLFRDNMSPTSTLLELLKILTDVKEYDEIPVRHNENLVNGDLQRLLPIKLPVDMMDSAHGKTHLLYQAHFSRAPLPSSDYLTDLKSVLDQGIRILQAMLDVAADQGWLNTSVNVITLLQMVVQARWHTDPLLTCLPHVDAVVAEGLRPIETVPQLQVALAKNGVDFLLKATRGQMGPDEVNSMAKAAQQWPTARVGGVKLRGWWAKASQEQRVAIEISRNDRSRKEWRAVHADQPYLLMIDLERLGAANKRDTKAVAPRFPKPKDAGWMVVVGSKETGELIALKRIGPLKGRTSANVELRMPTTTGRLAYELLLLSDSYLGIDQQYELRFDVLPAAIDAQFNAEVGE</sequence>
<dbReference type="Gene3D" id="1.10.3380.10">
    <property type="entry name" value="Sec63 N-terminal domain-like domain"/>
    <property type="match status" value="2"/>
</dbReference>
<dbReference type="InterPro" id="IPR003593">
    <property type="entry name" value="AAA+_ATPase"/>
</dbReference>
<keyword evidence="7" id="KW-0175">Coiled coil</keyword>
<dbReference type="SMART" id="SM00382">
    <property type="entry name" value="AAA"/>
    <property type="match status" value="2"/>
</dbReference>
<evidence type="ECO:0000256" key="2">
    <source>
        <dbReference type="ARBA" id="ARBA00022741"/>
    </source>
</evidence>
<evidence type="ECO:0000313" key="12">
    <source>
        <dbReference type="WBParaSite" id="PSAMB.scaffold849size40297.g9150.t1"/>
    </source>
</evidence>
<dbReference type="FunFam" id="1.10.3380.10:FF:000002">
    <property type="entry name" value="Activating signal cointegrator 1 complex subunit 3"/>
    <property type="match status" value="1"/>
</dbReference>
<dbReference type="SMART" id="SM00487">
    <property type="entry name" value="DEXDc"/>
    <property type="match status" value="2"/>
</dbReference>
<dbReference type="SMART" id="SM00973">
    <property type="entry name" value="Sec63"/>
    <property type="match status" value="2"/>
</dbReference>
<dbReference type="CDD" id="cd18020">
    <property type="entry name" value="DEXHc_ASCC3_1"/>
    <property type="match status" value="1"/>
</dbReference>
<dbReference type="WBParaSite" id="PSAMB.scaffold849size40297.g9150.t1">
    <property type="protein sequence ID" value="PSAMB.scaffold849size40297.g9150.t1"/>
    <property type="gene ID" value="PSAMB.scaffold849size40297.g9150"/>
</dbReference>
<keyword evidence="4" id="KW-0347">Helicase</keyword>
<dbReference type="InterPro" id="IPR014756">
    <property type="entry name" value="Ig_E-set"/>
</dbReference>
<comment type="function">
    <text evidence="6">Catalyzes the ATP-dependent unwinding of U4/U6 RNA duplices, an essential step in the assembly of a catalytically active spliceosome. Plays a role in pre-mRNA splicing.</text>
</comment>
<dbReference type="CDD" id="cd18022">
    <property type="entry name" value="DEXHc_ASCC3_2"/>
    <property type="match status" value="1"/>
</dbReference>
<dbReference type="PROSITE" id="PS51192">
    <property type="entry name" value="HELICASE_ATP_BIND_1"/>
    <property type="match status" value="2"/>
</dbReference>
<keyword evidence="2" id="KW-0547">Nucleotide-binding</keyword>
<dbReference type="FunFam" id="3.40.50.300:FF:000102">
    <property type="entry name" value="RNA helicase, activating signal cointegrator 1"/>
    <property type="match status" value="1"/>
</dbReference>
<dbReference type="FunFam" id="3.40.50.300:FF:000231">
    <property type="entry name" value="Activating signal cointegrator 1 complex subunit 3"/>
    <property type="match status" value="1"/>
</dbReference>
<dbReference type="InterPro" id="IPR027417">
    <property type="entry name" value="P-loop_NTPase"/>
</dbReference>
<dbReference type="FunFam" id="2.60.40.150:FF:000004">
    <property type="entry name" value="RNA helicase, activating signal cointegrator 1"/>
    <property type="match status" value="1"/>
</dbReference>
<dbReference type="SUPFAM" id="SSF158702">
    <property type="entry name" value="Sec63 N-terminal domain-like"/>
    <property type="match status" value="2"/>
</dbReference>
<evidence type="ECO:0000256" key="3">
    <source>
        <dbReference type="ARBA" id="ARBA00022801"/>
    </source>
</evidence>
<dbReference type="PANTHER" id="PTHR47961:SF13">
    <property type="entry name" value="ACTIVATING SIGNAL COINTEGRATOR 1 COMPLEX SUBUNIT 3"/>
    <property type="match status" value="1"/>
</dbReference>
<dbReference type="Pfam" id="PF00270">
    <property type="entry name" value="DEAD"/>
    <property type="match status" value="2"/>
</dbReference>
<dbReference type="PIRSF" id="PIRSF039073">
    <property type="entry name" value="BRR2"/>
    <property type="match status" value="1"/>
</dbReference>
<keyword evidence="1" id="KW-0677">Repeat</keyword>
<dbReference type="GO" id="GO:0180022">
    <property type="term" value="C:RQC-trigger complex"/>
    <property type="evidence" value="ECO:0007669"/>
    <property type="project" value="UniProtKB-ARBA"/>
</dbReference>
<dbReference type="InterPro" id="IPR011545">
    <property type="entry name" value="DEAD/DEAH_box_helicase_dom"/>
</dbReference>
<feature type="coiled-coil region" evidence="7">
    <location>
        <begin position="159"/>
        <end position="186"/>
    </location>
</feature>
<dbReference type="GO" id="GO:0005524">
    <property type="term" value="F:ATP binding"/>
    <property type="evidence" value="ECO:0007669"/>
    <property type="project" value="UniProtKB-KW"/>
</dbReference>
<keyword evidence="11" id="KW-1185">Reference proteome</keyword>
<dbReference type="FunFam" id="1.10.10.10:FF:000012">
    <property type="entry name" value="U5 small nuclear ribonucleoprotein helicase"/>
    <property type="match status" value="1"/>
</dbReference>
<evidence type="ECO:0000256" key="6">
    <source>
        <dbReference type="ARBA" id="ARBA00054527"/>
    </source>
</evidence>
<reference evidence="12" key="1">
    <citation type="submission" date="2022-11" db="UniProtKB">
        <authorList>
            <consortium name="WormBaseParasite"/>
        </authorList>
    </citation>
    <scope>IDENTIFICATION</scope>
</reference>
<feature type="domain" description="Helicase ATP-binding" evidence="9">
    <location>
        <begin position="1384"/>
        <end position="1559"/>
    </location>
</feature>
<protein>
    <submittedName>
        <fullName evidence="12">Activating signal cointegrator 1 complex subunit 3</fullName>
    </submittedName>
</protein>
<evidence type="ECO:0000256" key="1">
    <source>
        <dbReference type="ARBA" id="ARBA00022737"/>
    </source>
</evidence>
<dbReference type="Pfam" id="PF23445">
    <property type="entry name" value="WHD_SNRNP200"/>
    <property type="match status" value="2"/>
</dbReference>
<feature type="domain" description="Helicase ATP-binding" evidence="9">
    <location>
        <begin position="525"/>
        <end position="708"/>
    </location>
</feature>
<dbReference type="InterPro" id="IPR036390">
    <property type="entry name" value="WH_DNA-bd_sf"/>
</dbReference>
<proteinExistence type="predicted"/>
<dbReference type="Pfam" id="PF02889">
    <property type="entry name" value="Sec63"/>
    <property type="match status" value="2"/>
</dbReference>
<dbReference type="FunFam" id="3.40.50.300:FF:000062">
    <property type="entry name" value="U5 small nuclear ribonucleoprotein helicase"/>
    <property type="match status" value="1"/>
</dbReference>
<dbReference type="Pfam" id="PF00271">
    <property type="entry name" value="Helicase_C"/>
    <property type="match status" value="2"/>
</dbReference>
<dbReference type="InterPro" id="IPR001650">
    <property type="entry name" value="Helicase_C-like"/>
</dbReference>
<evidence type="ECO:0000259" key="9">
    <source>
        <dbReference type="PROSITE" id="PS51192"/>
    </source>
</evidence>
<dbReference type="InterPro" id="IPR057842">
    <property type="entry name" value="WH_MER3"/>
</dbReference>
<dbReference type="GO" id="GO:0004386">
    <property type="term" value="F:helicase activity"/>
    <property type="evidence" value="ECO:0007669"/>
    <property type="project" value="UniProtKB-KW"/>
</dbReference>
<keyword evidence="5" id="KW-0067">ATP-binding</keyword>
<name>A0A914XKB1_9BILA</name>
<keyword evidence="3" id="KW-0378">Hydrolase</keyword>
<feature type="region of interest" description="Disordered" evidence="8">
    <location>
        <begin position="332"/>
        <end position="354"/>
    </location>
</feature>
<dbReference type="InterPro" id="IPR036388">
    <property type="entry name" value="WH-like_DNA-bd_sf"/>
</dbReference>
<dbReference type="SUPFAM" id="SSF81296">
    <property type="entry name" value="E set domains"/>
    <property type="match status" value="1"/>
</dbReference>
<dbReference type="InterPro" id="IPR050474">
    <property type="entry name" value="Hel308_SKI2-like"/>
</dbReference>
<evidence type="ECO:0000256" key="7">
    <source>
        <dbReference type="SAM" id="Coils"/>
    </source>
</evidence>
<dbReference type="InterPro" id="IPR035892">
    <property type="entry name" value="C2_domain_sf"/>
</dbReference>
<feature type="domain" description="Helicase C-terminal" evidence="10">
    <location>
        <begin position="744"/>
        <end position="956"/>
    </location>
</feature>
<dbReference type="GO" id="GO:0016787">
    <property type="term" value="F:hydrolase activity"/>
    <property type="evidence" value="ECO:0007669"/>
    <property type="project" value="UniProtKB-KW"/>
</dbReference>
<dbReference type="PANTHER" id="PTHR47961">
    <property type="entry name" value="DNA POLYMERASE THETA, PUTATIVE (AFU_ORTHOLOGUE AFUA_1G05260)-RELATED"/>
    <property type="match status" value="1"/>
</dbReference>
<dbReference type="FunFam" id="3.40.50.300:FF:000198">
    <property type="entry name" value="Activating signal cointegrator 1 complex subunit"/>
    <property type="match status" value="1"/>
</dbReference>
<evidence type="ECO:0000259" key="10">
    <source>
        <dbReference type="PROSITE" id="PS51194"/>
    </source>
</evidence>
<evidence type="ECO:0000256" key="8">
    <source>
        <dbReference type="SAM" id="MobiDB-lite"/>
    </source>
</evidence>
<dbReference type="InterPro" id="IPR004179">
    <property type="entry name" value="Sec63-dom"/>
</dbReference>
<dbReference type="InterPro" id="IPR014001">
    <property type="entry name" value="Helicase_ATP-bd"/>
</dbReference>
<dbReference type="Gene3D" id="1.10.150.20">
    <property type="entry name" value="5' to 3' exonuclease, C-terminal subdomain"/>
    <property type="match status" value="1"/>
</dbReference>
<dbReference type="Gene3D" id="3.40.50.300">
    <property type="entry name" value="P-loop containing nucleotide triphosphate hydrolases"/>
    <property type="match status" value="4"/>
</dbReference>
<dbReference type="Gene3D" id="2.60.40.150">
    <property type="entry name" value="C2 domain"/>
    <property type="match status" value="2"/>
</dbReference>
<evidence type="ECO:0000313" key="11">
    <source>
        <dbReference type="Proteomes" id="UP000887566"/>
    </source>
</evidence>
<dbReference type="Proteomes" id="UP000887566">
    <property type="component" value="Unplaced"/>
</dbReference>
<dbReference type="FunFam" id="2.60.40.150:FF:000113">
    <property type="entry name" value="activating signal cointegrator 1 complex subunit 3"/>
    <property type="match status" value="1"/>
</dbReference>
<dbReference type="SUPFAM" id="SSF46785">
    <property type="entry name" value="Winged helix' DNA-binding domain"/>
    <property type="match status" value="2"/>
</dbReference>
<evidence type="ECO:0000256" key="5">
    <source>
        <dbReference type="ARBA" id="ARBA00022840"/>
    </source>
</evidence>
<dbReference type="CDD" id="cd18795">
    <property type="entry name" value="SF2_C_Ski2"/>
    <property type="match status" value="2"/>
</dbReference>
<dbReference type="GO" id="GO:0003676">
    <property type="term" value="F:nucleic acid binding"/>
    <property type="evidence" value="ECO:0007669"/>
    <property type="project" value="InterPro"/>
</dbReference>
<dbReference type="SUPFAM" id="SSF52540">
    <property type="entry name" value="P-loop containing nucleoside triphosphate hydrolases"/>
    <property type="match status" value="4"/>
</dbReference>